<dbReference type="Proteomes" id="UP000265100">
    <property type="component" value="Chromosome 11"/>
</dbReference>
<proteinExistence type="predicted"/>
<reference evidence="3" key="2">
    <citation type="submission" date="2023-03" db="EMBL/GenBank/DDBJ databases">
        <authorList>
            <consortium name="Wellcome Sanger Institute Data Sharing"/>
        </authorList>
    </citation>
    <scope>NUCLEOTIDE SEQUENCE [LARGE SCALE GENOMIC DNA]</scope>
</reference>
<accession>A0AAX7TBC4</accession>
<organism evidence="2 3">
    <name type="scientific">Astatotilapia calliptera</name>
    <name type="common">Eastern happy</name>
    <name type="synonym">Chromis callipterus</name>
    <dbReference type="NCBI Taxonomy" id="8154"/>
    <lineage>
        <taxon>Eukaryota</taxon>
        <taxon>Metazoa</taxon>
        <taxon>Chordata</taxon>
        <taxon>Craniata</taxon>
        <taxon>Vertebrata</taxon>
        <taxon>Euteleostomi</taxon>
        <taxon>Actinopterygii</taxon>
        <taxon>Neopterygii</taxon>
        <taxon>Teleostei</taxon>
        <taxon>Neoteleostei</taxon>
        <taxon>Acanthomorphata</taxon>
        <taxon>Ovalentaria</taxon>
        <taxon>Cichlomorphae</taxon>
        <taxon>Cichliformes</taxon>
        <taxon>Cichlidae</taxon>
        <taxon>African cichlids</taxon>
        <taxon>Pseudocrenilabrinae</taxon>
        <taxon>Haplochromini</taxon>
        <taxon>Astatotilapia</taxon>
    </lineage>
</organism>
<reference evidence="2" key="3">
    <citation type="submission" date="2025-08" db="UniProtKB">
        <authorList>
            <consortium name="Ensembl"/>
        </authorList>
    </citation>
    <scope>IDENTIFICATION</scope>
</reference>
<evidence type="ECO:0000313" key="3">
    <source>
        <dbReference type="Proteomes" id="UP000265100"/>
    </source>
</evidence>
<sequence length="106" mass="11402">MTMTAAVPRALSARTRSSKSISTSSHTCRGIMGVEDPPGITPNRLSQPPLTPPAPIIREKRGKKCVMFHKLFMDRTGLNTHTPACLSISSLRGIDISSSTVHGVFT</sequence>
<dbReference type="GeneTree" id="ENSGT01110000270747"/>
<reference evidence="2" key="4">
    <citation type="submission" date="2025-09" db="UniProtKB">
        <authorList>
            <consortium name="Ensembl"/>
        </authorList>
    </citation>
    <scope>IDENTIFICATION</scope>
</reference>
<feature type="compositionally biased region" description="Low complexity" evidence="1">
    <location>
        <begin position="12"/>
        <end position="29"/>
    </location>
</feature>
<keyword evidence="3" id="KW-1185">Reference proteome</keyword>
<evidence type="ECO:0000313" key="2">
    <source>
        <dbReference type="Ensembl" id="ENSACLP00000053580.1"/>
    </source>
</evidence>
<evidence type="ECO:0000256" key="1">
    <source>
        <dbReference type="SAM" id="MobiDB-lite"/>
    </source>
</evidence>
<reference evidence="2 3" key="1">
    <citation type="submission" date="2018-05" db="EMBL/GenBank/DDBJ databases">
        <authorList>
            <person name="Datahose"/>
        </authorList>
    </citation>
    <scope>NUCLEOTIDE SEQUENCE</scope>
</reference>
<protein>
    <submittedName>
        <fullName evidence="2">Uncharacterized protein</fullName>
    </submittedName>
</protein>
<feature type="region of interest" description="Disordered" evidence="1">
    <location>
        <begin position="1"/>
        <end position="56"/>
    </location>
</feature>
<dbReference type="Ensembl" id="ENSACLT00000067615.1">
    <property type="protein sequence ID" value="ENSACLP00000053580.1"/>
    <property type="gene ID" value="ENSACLG00000030225.1"/>
</dbReference>
<name>A0AAX7TBC4_ASTCA</name>
<dbReference type="AlphaFoldDB" id="A0AAX7TBC4"/>